<protein>
    <recommendedName>
        <fullName evidence="10">peptidylprolyl isomerase</fullName>
        <ecNumber evidence="10">5.2.1.8</ecNumber>
    </recommendedName>
</protein>
<dbReference type="SUPFAM" id="SSF54534">
    <property type="entry name" value="FKBP-like"/>
    <property type="match status" value="1"/>
</dbReference>
<dbReference type="PROSITE" id="PS51257">
    <property type="entry name" value="PROKAR_LIPOPROTEIN"/>
    <property type="match status" value="1"/>
</dbReference>
<evidence type="ECO:0000256" key="3">
    <source>
        <dbReference type="ARBA" id="ARBA00005464"/>
    </source>
</evidence>
<dbReference type="InterPro" id="IPR005215">
    <property type="entry name" value="Trig_fac"/>
</dbReference>
<dbReference type="Pfam" id="PF05698">
    <property type="entry name" value="Trigger_C"/>
    <property type="match status" value="1"/>
</dbReference>
<organism evidence="13 14">
    <name type="scientific">Candidatus Egerieimonas intestinavium</name>
    <dbReference type="NCBI Taxonomy" id="2840777"/>
    <lineage>
        <taxon>Bacteria</taxon>
        <taxon>Bacillati</taxon>
        <taxon>Bacillota</taxon>
        <taxon>Clostridia</taxon>
        <taxon>Lachnospirales</taxon>
        <taxon>Lachnospiraceae</taxon>
        <taxon>Lachnospiraceae incertae sedis</taxon>
        <taxon>Candidatus Egerieimonas</taxon>
    </lineage>
</organism>
<evidence type="ECO:0000256" key="6">
    <source>
        <dbReference type="ARBA" id="ARBA00023186"/>
    </source>
</evidence>
<comment type="subcellular location">
    <subcellularLocation>
        <location evidence="2">Cytoplasm</location>
    </subcellularLocation>
</comment>
<dbReference type="InterPro" id="IPR046357">
    <property type="entry name" value="PPIase_dom_sf"/>
</dbReference>
<keyword evidence="4" id="KW-0132">Cell division</keyword>
<gene>
    <name evidence="13" type="primary">tig</name>
    <name evidence="13" type="ORF">IAB98_04155</name>
</gene>
<dbReference type="SUPFAM" id="SSF109998">
    <property type="entry name" value="Triger factor/SurA peptide-binding domain-like"/>
    <property type="match status" value="1"/>
</dbReference>
<feature type="chain" id="PRO_5038408639" description="peptidylprolyl isomerase" evidence="11">
    <location>
        <begin position="21"/>
        <end position="361"/>
    </location>
</feature>
<accession>A0A9D1EIS6</accession>
<evidence type="ECO:0000256" key="5">
    <source>
        <dbReference type="ARBA" id="ARBA00023110"/>
    </source>
</evidence>
<evidence type="ECO:0000256" key="4">
    <source>
        <dbReference type="ARBA" id="ARBA00022618"/>
    </source>
</evidence>
<dbReference type="InterPro" id="IPR027304">
    <property type="entry name" value="Trigger_fact/SurA_dom_sf"/>
</dbReference>
<evidence type="ECO:0000256" key="7">
    <source>
        <dbReference type="ARBA" id="ARBA00023235"/>
    </source>
</evidence>
<dbReference type="GO" id="GO:0051301">
    <property type="term" value="P:cell division"/>
    <property type="evidence" value="ECO:0007669"/>
    <property type="project" value="UniProtKB-KW"/>
</dbReference>
<evidence type="ECO:0000256" key="11">
    <source>
        <dbReference type="SAM" id="SignalP"/>
    </source>
</evidence>
<dbReference type="AlphaFoldDB" id="A0A9D1EIS6"/>
<dbReference type="GO" id="GO:0015031">
    <property type="term" value="P:protein transport"/>
    <property type="evidence" value="ECO:0007669"/>
    <property type="project" value="InterPro"/>
</dbReference>
<dbReference type="Gene3D" id="1.10.3120.10">
    <property type="entry name" value="Trigger factor, C-terminal domain"/>
    <property type="match status" value="1"/>
</dbReference>
<dbReference type="Pfam" id="PF00254">
    <property type="entry name" value="FKBP_C"/>
    <property type="match status" value="1"/>
</dbReference>
<keyword evidence="11" id="KW-0732">Signal</keyword>
<dbReference type="NCBIfam" id="TIGR00115">
    <property type="entry name" value="tig"/>
    <property type="match status" value="1"/>
</dbReference>
<feature type="signal peptide" evidence="11">
    <location>
        <begin position="1"/>
        <end position="20"/>
    </location>
</feature>
<evidence type="ECO:0000256" key="9">
    <source>
        <dbReference type="ARBA" id="ARBA00024849"/>
    </source>
</evidence>
<comment type="similarity">
    <text evidence="3">Belongs to the FKBP-type PPIase family. Tig subfamily.</text>
</comment>
<evidence type="ECO:0000313" key="14">
    <source>
        <dbReference type="Proteomes" id="UP000886841"/>
    </source>
</evidence>
<reference evidence="13" key="1">
    <citation type="submission" date="2020-10" db="EMBL/GenBank/DDBJ databases">
        <authorList>
            <person name="Gilroy R."/>
        </authorList>
    </citation>
    <scope>NUCLEOTIDE SEQUENCE</scope>
    <source>
        <strain evidence="13">ChiSxjej1B13-7041</strain>
    </source>
</reference>
<keyword evidence="7 10" id="KW-0413">Isomerase</keyword>
<comment type="function">
    <text evidence="9">Involved in protein export. Acts as a chaperone by maintaining the newly synthesized protein in an open conformation. Functions as a peptidyl-prolyl cis-trans isomerase.</text>
</comment>
<keyword evidence="6" id="KW-0143">Chaperone</keyword>
<dbReference type="FunFam" id="3.10.50.40:FF:000001">
    <property type="entry name" value="Trigger factor"/>
    <property type="match status" value="1"/>
</dbReference>
<dbReference type="GO" id="GO:0003755">
    <property type="term" value="F:peptidyl-prolyl cis-trans isomerase activity"/>
    <property type="evidence" value="ECO:0007669"/>
    <property type="project" value="UniProtKB-KW"/>
</dbReference>
<dbReference type="Proteomes" id="UP000886841">
    <property type="component" value="Unassembled WGS sequence"/>
</dbReference>
<dbReference type="InterPro" id="IPR001179">
    <property type="entry name" value="PPIase_FKBP_dom"/>
</dbReference>
<dbReference type="GO" id="GO:0005737">
    <property type="term" value="C:cytoplasm"/>
    <property type="evidence" value="ECO:0007669"/>
    <property type="project" value="UniProtKB-SubCell"/>
</dbReference>
<evidence type="ECO:0000256" key="1">
    <source>
        <dbReference type="ARBA" id="ARBA00000971"/>
    </source>
</evidence>
<dbReference type="GO" id="GO:0006457">
    <property type="term" value="P:protein folding"/>
    <property type="evidence" value="ECO:0007669"/>
    <property type="project" value="InterPro"/>
</dbReference>
<evidence type="ECO:0000256" key="10">
    <source>
        <dbReference type="PROSITE-ProRule" id="PRU00277"/>
    </source>
</evidence>
<keyword evidence="8" id="KW-0131">Cell cycle</keyword>
<keyword evidence="5 10" id="KW-0697">Rotamase</keyword>
<dbReference type="EC" id="5.2.1.8" evidence="10"/>
<dbReference type="InterPro" id="IPR037041">
    <property type="entry name" value="Trigger_fac_C_sf"/>
</dbReference>
<evidence type="ECO:0000313" key="13">
    <source>
        <dbReference type="EMBL" id="HIR92596.1"/>
    </source>
</evidence>
<sequence length="361" mass="39639">MRKKLVGILLAFCLAGALTACDKKDSQEGAQADAAETPGASAEGQSLEDLELEQYVKLGTYKGIQIQQAETSVTDEEVEAEINARMAQNPLAVPEGIAEEGDLVNISYVGRIDGETFEGGSGENQEITIGSKRLISGFEEGLVGMKTGETKELNLTFPEDYNEELGGKAVVFTVTLNQVSRTPETLTQEWVQANSQAADPSQYREQVRGELETAKGEEARENAMMEGWKQVVSGSEILKYPDFLVEEGSAMFQEEINYYAQVSGMELKEFLAAQEITEEEFQKQCEDFGESIAAQKLVMQAIKEAEGMTDQDQEAQELLNQYAQEAGMTTEGFLEAYGQEEIYQSITLERVCSLILENASA</sequence>
<comment type="caution">
    <text evidence="13">The sequence shown here is derived from an EMBL/GenBank/DDBJ whole genome shotgun (WGS) entry which is preliminary data.</text>
</comment>
<evidence type="ECO:0000259" key="12">
    <source>
        <dbReference type="PROSITE" id="PS50059"/>
    </source>
</evidence>
<evidence type="ECO:0000256" key="8">
    <source>
        <dbReference type="ARBA" id="ARBA00023306"/>
    </source>
</evidence>
<comment type="catalytic activity">
    <reaction evidence="1 10">
        <text>[protein]-peptidylproline (omega=180) = [protein]-peptidylproline (omega=0)</text>
        <dbReference type="Rhea" id="RHEA:16237"/>
        <dbReference type="Rhea" id="RHEA-COMP:10747"/>
        <dbReference type="Rhea" id="RHEA-COMP:10748"/>
        <dbReference type="ChEBI" id="CHEBI:83833"/>
        <dbReference type="ChEBI" id="CHEBI:83834"/>
        <dbReference type="EC" id="5.2.1.8"/>
    </reaction>
</comment>
<dbReference type="EMBL" id="DVHU01000036">
    <property type="protein sequence ID" value="HIR92596.1"/>
    <property type="molecule type" value="Genomic_DNA"/>
</dbReference>
<dbReference type="Gene3D" id="3.10.50.40">
    <property type="match status" value="1"/>
</dbReference>
<reference evidence="13" key="2">
    <citation type="journal article" date="2021" name="PeerJ">
        <title>Extensive microbial diversity within the chicken gut microbiome revealed by metagenomics and culture.</title>
        <authorList>
            <person name="Gilroy R."/>
            <person name="Ravi A."/>
            <person name="Getino M."/>
            <person name="Pursley I."/>
            <person name="Horton D.L."/>
            <person name="Alikhan N.F."/>
            <person name="Baker D."/>
            <person name="Gharbi K."/>
            <person name="Hall N."/>
            <person name="Watson M."/>
            <person name="Adriaenssens E.M."/>
            <person name="Foster-Nyarko E."/>
            <person name="Jarju S."/>
            <person name="Secka A."/>
            <person name="Antonio M."/>
            <person name="Oren A."/>
            <person name="Chaudhuri R.R."/>
            <person name="La Ragione R."/>
            <person name="Hildebrand F."/>
            <person name="Pallen M.J."/>
        </authorList>
    </citation>
    <scope>NUCLEOTIDE SEQUENCE</scope>
    <source>
        <strain evidence="13">ChiSxjej1B13-7041</strain>
    </source>
</reference>
<feature type="domain" description="PPIase FKBP-type" evidence="12">
    <location>
        <begin position="101"/>
        <end position="164"/>
    </location>
</feature>
<proteinExistence type="inferred from homology"/>
<name>A0A9D1EIS6_9FIRM</name>
<dbReference type="InterPro" id="IPR008880">
    <property type="entry name" value="Trigger_fac_C"/>
</dbReference>
<evidence type="ECO:0000256" key="2">
    <source>
        <dbReference type="ARBA" id="ARBA00004496"/>
    </source>
</evidence>
<dbReference type="PROSITE" id="PS50059">
    <property type="entry name" value="FKBP_PPIASE"/>
    <property type="match status" value="1"/>
</dbReference>